<proteinExistence type="predicted"/>
<accession>A0ABS5QMG5</accession>
<keyword evidence="2" id="KW-1185">Reference proteome</keyword>
<sequence>MFNKGYSKKEYKISNFKLCSTKNIFIFSQILDLNQDLEENKIIKFVYYTNLFLFSCKSLSKSRI</sequence>
<comment type="caution">
    <text evidence="1">The sequence shown here is derived from an EMBL/GenBank/DDBJ whole genome shotgun (WGS) entry which is preliminary data.</text>
</comment>
<organism evidence="1 2">
    <name type="scientific">Candidatus Vampirococcus lugosii</name>
    <dbReference type="NCBI Taxonomy" id="2789015"/>
    <lineage>
        <taxon>Bacteria</taxon>
        <taxon>Candidatus Absconditibacteriota</taxon>
        <taxon>Vampirococcus</taxon>
    </lineage>
</organism>
<name>A0ABS5QMG5_9BACT</name>
<gene>
    <name evidence="1" type="ORF">VAMP_374n50</name>
</gene>
<evidence type="ECO:0000313" key="2">
    <source>
        <dbReference type="Proteomes" id="UP000680365"/>
    </source>
</evidence>
<dbReference type="Proteomes" id="UP000680365">
    <property type="component" value="Unassembled WGS sequence"/>
</dbReference>
<reference evidence="1 2" key="1">
    <citation type="journal article" date="2021" name="Nat. Commun.">
        <title>Reductive evolution and unique predatory mode in the CPR bacterium Vampirococcus lugosii.</title>
        <authorList>
            <person name="Moreira D."/>
            <person name="Zivanovic Y."/>
            <person name="Lopez-Archilla A.I."/>
            <person name="Iniesto M."/>
            <person name="Lopez-Garcia P."/>
        </authorList>
    </citation>
    <scope>NUCLEOTIDE SEQUENCE [LARGE SCALE GENOMIC DNA]</scope>
    <source>
        <strain evidence="1">Chiprana</strain>
    </source>
</reference>
<protein>
    <submittedName>
        <fullName evidence="1">Uncharacterized protein</fullName>
    </submittedName>
</protein>
<evidence type="ECO:0000313" key="1">
    <source>
        <dbReference type="EMBL" id="MBS8122383.1"/>
    </source>
</evidence>
<dbReference type="EMBL" id="JAEDAM010000083">
    <property type="protein sequence ID" value="MBS8122383.1"/>
    <property type="molecule type" value="Genomic_DNA"/>
</dbReference>